<feature type="domain" description="AMP-binding enzyme C-terminal" evidence="3">
    <location>
        <begin position="445"/>
        <end position="520"/>
    </location>
</feature>
<dbReference type="PANTHER" id="PTHR43767:SF11">
    <property type="entry name" value="MEDIUM-CHAIN-FATTY-ACID--COA LIGASE"/>
    <property type="match status" value="1"/>
</dbReference>
<keyword evidence="4" id="KW-0436">Ligase</keyword>
<sequence length="558" mass="60451">MQSLVQNGFQLTLQQVLRRMRTMNSHVEVVTLLEAGGSTSRASYGEVARRADKLAAALQQLGVSPGDRVATFAWNTQQHLEAYLAVPCMGAILHTLNIRLSDDQLAYVINHAEDRVIIVDESLVAQLEKILPAITGVEHFIVIGAGTGTLPNAVRYEELLAAQSEGFDYPDIDGTAAASLCYTSGTTGHPKGVLYGHRSTVLHAVAEGLTDTLDVRSTDRVLPVVPMFHANAWGLPYTCGMLGASIILPGRFLQAEPLLRLIACEQVSFAAAVPTIWNDVLRKATPRPEALASLRRVVCGGAAVPLSLMQRFEETFGAPLIQGFGMTETSPLVAIAEAPAGVTGADKWRYRAKTGRISPLVEARIVDPNGAELPWDGEQSGELELAGPWIASGYYRDEAATEEKFRDGWLRTGDVATIDALGYIQITDRVKDVIKSGGEWISSIEMENALMSHPAVLEAAVIAKPDERWTERPLPCVVVDTEDLTTPEALNAHIQAQFAKWQLPDEYVYIPEVPKTSVGKFDKKVLRKMLSDGALPGRKPVPAKDSATRASRDTAAAD</sequence>
<reference evidence="4" key="1">
    <citation type="submission" date="2022-08" db="EMBL/GenBank/DDBJ databases">
        <title>Complete genome sequence of 14 non-tuberculosis mycobacteria type-strains.</title>
        <authorList>
            <person name="Igarashi Y."/>
            <person name="Osugi A."/>
            <person name="Mitarai S."/>
        </authorList>
    </citation>
    <scope>NUCLEOTIDE SEQUENCE</scope>
    <source>
        <strain evidence="4">ATCC 51985</strain>
    </source>
</reference>
<evidence type="ECO:0000313" key="5">
    <source>
        <dbReference type="Proteomes" id="UP001055171"/>
    </source>
</evidence>
<evidence type="ECO:0000313" key="4">
    <source>
        <dbReference type="EMBL" id="ULP40340.1"/>
    </source>
</evidence>
<dbReference type="EMBL" id="CP092423">
    <property type="protein sequence ID" value="ULP40340.1"/>
    <property type="molecule type" value="Genomic_DNA"/>
</dbReference>
<dbReference type="RefSeq" id="WP_239719908.1">
    <property type="nucleotide sequence ID" value="NZ_CP092423.2"/>
</dbReference>
<dbReference type="NCBIfam" id="NF004837">
    <property type="entry name" value="PRK06187.1"/>
    <property type="match status" value="1"/>
</dbReference>
<name>A0ABY3UL58_MYCLN</name>
<dbReference type="InterPro" id="IPR042099">
    <property type="entry name" value="ANL_N_sf"/>
</dbReference>
<feature type="domain" description="AMP-dependent synthetase/ligase" evidence="2">
    <location>
        <begin position="34"/>
        <end position="395"/>
    </location>
</feature>
<evidence type="ECO:0000259" key="3">
    <source>
        <dbReference type="Pfam" id="PF13193"/>
    </source>
</evidence>
<dbReference type="PROSITE" id="PS00455">
    <property type="entry name" value="AMP_BINDING"/>
    <property type="match status" value="1"/>
</dbReference>
<protein>
    <submittedName>
        <fullName evidence="4">Long-chain fatty acid--CoA ligase</fullName>
    </submittedName>
</protein>
<proteinExistence type="predicted"/>
<dbReference type="PANTHER" id="PTHR43767">
    <property type="entry name" value="LONG-CHAIN-FATTY-ACID--COA LIGASE"/>
    <property type="match status" value="1"/>
</dbReference>
<dbReference type="Gene3D" id="3.40.50.12780">
    <property type="entry name" value="N-terminal domain of ligase-like"/>
    <property type="match status" value="1"/>
</dbReference>
<dbReference type="CDD" id="cd12119">
    <property type="entry name" value="ttLC_FACS_AlkK_like"/>
    <property type="match status" value="1"/>
</dbReference>
<accession>A0ABY3UL58</accession>
<dbReference type="InterPro" id="IPR045851">
    <property type="entry name" value="AMP-bd_C_sf"/>
</dbReference>
<keyword evidence="5" id="KW-1185">Reference proteome</keyword>
<dbReference type="InterPro" id="IPR000873">
    <property type="entry name" value="AMP-dep_synth/lig_dom"/>
</dbReference>
<feature type="region of interest" description="Disordered" evidence="1">
    <location>
        <begin position="532"/>
        <end position="558"/>
    </location>
</feature>
<dbReference type="Proteomes" id="UP001055171">
    <property type="component" value="Chromosome"/>
</dbReference>
<evidence type="ECO:0000259" key="2">
    <source>
        <dbReference type="Pfam" id="PF00501"/>
    </source>
</evidence>
<organism evidence="4 5">
    <name type="scientific">Mycobacterium lentiflavum</name>
    <dbReference type="NCBI Taxonomy" id="141349"/>
    <lineage>
        <taxon>Bacteria</taxon>
        <taxon>Bacillati</taxon>
        <taxon>Actinomycetota</taxon>
        <taxon>Actinomycetes</taxon>
        <taxon>Mycobacteriales</taxon>
        <taxon>Mycobacteriaceae</taxon>
        <taxon>Mycobacterium</taxon>
        <taxon>Mycobacterium simiae complex</taxon>
    </lineage>
</organism>
<dbReference type="InterPro" id="IPR020845">
    <property type="entry name" value="AMP-binding_CS"/>
</dbReference>
<gene>
    <name evidence="4" type="ORF">MJO58_15040</name>
</gene>
<dbReference type="Pfam" id="PF00501">
    <property type="entry name" value="AMP-binding"/>
    <property type="match status" value="1"/>
</dbReference>
<dbReference type="Gene3D" id="3.30.300.30">
    <property type="match status" value="1"/>
</dbReference>
<dbReference type="GO" id="GO:0016874">
    <property type="term" value="F:ligase activity"/>
    <property type="evidence" value="ECO:0007669"/>
    <property type="project" value="UniProtKB-KW"/>
</dbReference>
<dbReference type="InterPro" id="IPR050237">
    <property type="entry name" value="ATP-dep_AMP-bd_enzyme"/>
</dbReference>
<evidence type="ECO:0000256" key="1">
    <source>
        <dbReference type="SAM" id="MobiDB-lite"/>
    </source>
</evidence>
<dbReference type="InterPro" id="IPR025110">
    <property type="entry name" value="AMP-bd_C"/>
</dbReference>
<dbReference type="SUPFAM" id="SSF56801">
    <property type="entry name" value="Acetyl-CoA synthetase-like"/>
    <property type="match status" value="1"/>
</dbReference>
<dbReference type="Pfam" id="PF13193">
    <property type="entry name" value="AMP-binding_C"/>
    <property type="match status" value="1"/>
</dbReference>